<dbReference type="EC" id="3.2.1.82" evidence="2"/>
<name>A0A916K0W6_9BACL</name>
<accession>A0A916K0W6</accession>
<dbReference type="GO" id="GO:0033917">
    <property type="term" value="F:exo-poly-alpha-galacturonosidase activity"/>
    <property type="evidence" value="ECO:0007669"/>
    <property type="project" value="UniProtKB-EC"/>
</dbReference>
<dbReference type="EMBL" id="CAJVAS010000009">
    <property type="protein sequence ID" value="CAG7623606.1"/>
    <property type="molecule type" value="Genomic_DNA"/>
</dbReference>
<gene>
    <name evidence="2" type="primary">pehX_2</name>
    <name evidence="2" type="ORF">PAESOLCIP111_02541</name>
</gene>
<keyword evidence="3" id="KW-1185">Reference proteome</keyword>
<dbReference type="Proteomes" id="UP000693672">
    <property type="component" value="Unassembled WGS sequence"/>
</dbReference>
<protein>
    <submittedName>
        <fullName evidence="2">Exo-poly-alpha-D-galacturonosidase</fullName>
        <ecNumber evidence="2">3.2.1.82</ecNumber>
    </submittedName>
</protein>
<keyword evidence="1 2" id="KW-0378">Hydrolase</keyword>
<sequence>MIFDVVRFGAVGNGTDLAHEAIQQAIDACADAGGGTVYFPAGTYLCGTLRLKSGVHLHLEQGAVIAGSEDAALYPEICKTPYGNLPGQIQALLWADGVSNVAITGQGIIDGGGNSPLSPNEAVHVRFRPALIFYRDCHNVKFLDITLQYSCFWTLHLLRCSDVLVRGVTILAHRERINTDGIDPDGCRNVIISDCMIKTGDDCIVIKSTEGDACENMTITNCILSSRHAALKLGTEAIGPIRNIAFNNCIINQTNVAMALYMKDGSSYENIMFSNMVVEAYNEFPVVIDVTPRYYKEPAIGHIRGIVFDNMMFTGKGRMYIEGAEEAPISDLTLRNITWNITGPCKTSDVKKPDGARRIEIDPNRINYAVHPYQLIAIHVDGLLVSNWKVFNRSGNELLDRGRFYLQLVDHVTLEHIRHPETMPGLEQAVLIDCDRQE</sequence>
<reference evidence="2" key="1">
    <citation type="submission" date="2021-06" db="EMBL/GenBank/DDBJ databases">
        <authorList>
            <person name="Criscuolo A."/>
        </authorList>
    </citation>
    <scope>NUCLEOTIDE SEQUENCE</scope>
    <source>
        <strain evidence="2">CIP111600</strain>
    </source>
</reference>
<dbReference type="InterPro" id="IPR051801">
    <property type="entry name" value="GH28_Enzymes"/>
</dbReference>
<keyword evidence="1 2" id="KW-0326">Glycosidase</keyword>
<dbReference type="AlphaFoldDB" id="A0A916K0W6"/>
<dbReference type="SMART" id="SM00710">
    <property type="entry name" value="PbH1"/>
    <property type="match status" value="3"/>
</dbReference>
<dbReference type="InterPro" id="IPR000743">
    <property type="entry name" value="Glyco_hydro_28"/>
</dbReference>
<comment type="caution">
    <text evidence="2">The sequence shown here is derived from an EMBL/GenBank/DDBJ whole genome shotgun (WGS) entry which is preliminary data.</text>
</comment>
<evidence type="ECO:0000313" key="3">
    <source>
        <dbReference type="Proteomes" id="UP000693672"/>
    </source>
</evidence>
<organism evidence="2 3">
    <name type="scientific">Paenibacillus solanacearum</name>
    <dbReference type="NCBI Taxonomy" id="2048548"/>
    <lineage>
        <taxon>Bacteria</taxon>
        <taxon>Bacillati</taxon>
        <taxon>Bacillota</taxon>
        <taxon>Bacilli</taxon>
        <taxon>Bacillales</taxon>
        <taxon>Paenibacillaceae</taxon>
        <taxon>Paenibacillus</taxon>
    </lineage>
</organism>
<comment type="similarity">
    <text evidence="1">Belongs to the glycosyl hydrolase 28 family.</text>
</comment>
<evidence type="ECO:0000256" key="1">
    <source>
        <dbReference type="RuleBase" id="RU361169"/>
    </source>
</evidence>
<evidence type="ECO:0000313" key="2">
    <source>
        <dbReference type="EMBL" id="CAG7623606.1"/>
    </source>
</evidence>
<dbReference type="Pfam" id="PF00295">
    <property type="entry name" value="Glyco_hydro_28"/>
    <property type="match status" value="1"/>
</dbReference>
<dbReference type="GO" id="GO:0004650">
    <property type="term" value="F:polygalacturonase activity"/>
    <property type="evidence" value="ECO:0007669"/>
    <property type="project" value="InterPro"/>
</dbReference>
<dbReference type="PANTHER" id="PTHR31339">
    <property type="entry name" value="PECTIN LYASE-RELATED"/>
    <property type="match status" value="1"/>
</dbReference>
<proteinExistence type="inferred from homology"/>
<dbReference type="InterPro" id="IPR006626">
    <property type="entry name" value="PbH1"/>
</dbReference>
<dbReference type="PANTHER" id="PTHR31339:SF9">
    <property type="entry name" value="PLASMIN AND FIBRONECTIN-BINDING PROTEIN A"/>
    <property type="match status" value="1"/>
</dbReference>
<dbReference type="GO" id="GO:0005975">
    <property type="term" value="P:carbohydrate metabolic process"/>
    <property type="evidence" value="ECO:0007669"/>
    <property type="project" value="InterPro"/>
</dbReference>